<dbReference type="EMBL" id="BLVP01000001">
    <property type="protein sequence ID" value="GFM35689.1"/>
    <property type="molecule type" value="Genomic_DNA"/>
</dbReference>
<feature type="region of interest" description="Disordered" evidence="1">
    <location>
        <begin position="42"/>
        <end position="72"/>
    </location>
</feature>
<name>A0A7J0BPV7_9BACT</name>
<feature type="region of interest" description="Disordered" evidence="1">
    <location>
        <begin position="104"/>
        <end position="128"/>
    </location>
</feature>
<comment type="caution">
    <text evidence="2">The sequence shown here is derived from an EMBL/GenBank/DDBJ whole genome shotgun (WGS) entry which is preliminary data.</text>
</comment>
<dbReference type="AlphaFoldDB" id="A0A7J0BPV7"/>
<evidence type="ECO:0000256" key="1">
    <source>
        <dbReference type="SAM" id="MobiDB-lite"/>
    </source>
</evidence>
<keyword evidence="3" id="KW-1185">Reference proteome</keyword>
<feature type="compositionally biased region" description="Low complexity" evidence="1">
    <location>
        <begin position="108"/>
        <end position="128"/>
    </location>
</feature>
<proteinExistence type="predicted"/>
<protein>
    <submittedName>
        <fullName evidence="2">Uncharacterized protein</fullName>
    </submittedName>
</protein>
<accession>A0A7J0BPV7</accession>
<evidence type="ECO:0000313" key="2">
    <source>
        <dbReference type="EMBL" id="GFM35689.1"/>
    </source>
</evidence>
<dbReference type="Proteomes" id="UP000503820">
    <property type="component" value="Unassembled WGS sequence"/>
</dbReference>
<evidence type="ECO:0000313" key="3">
    <source>
        <dbReference type="Proteomes" id="UP000503820"/>
    </source>
</evidence>
<organism evidence="2 3">
    <name type="scientific">Desulfovibrio psychrotolerans</name>
    <dbReference type="NCBI Taxonomy" id="415242"/>
    <lineage>
        <taxon>Bacteria</taxon>
        <taxon>Pseudomonadati</taxon>
        <taxon>Thermodesulfobacteriota</taxon>
        <taxon>Desulfovibrionia</taxon>
        <taxon>Desulfovibrionales</taxon>
        <taxon>Desulfovibrionaceae</taxon>
        <taxon>Desulfovibrio</taxon>
    </lineage>
</organism>
<sequence length="128" mass="12114">MSVTGPPAEAAVPEPEAAIAVTPAAEATPADVLADVLAGAGAATGAGTRPSPDADDAVLTGTGAGKSAGLPPAATCRARNASRVAAVSAVSSAARVLVSPNSCFTVTSSPSSLRTDSSNSASRALLAS</sequence>
<gene>
    <name evidence="2" type="ORF">DSM19430T_03730</name>
</gene>
<reference evidence="2 3" key="1">
    <citation type="submission" date="2020-05" db="EMBL/GenBank/DDBJ databases">
        <title>Draft genome sequence of Desulfovibrio psychrotolerans JS1T.</title>
        <authorList>
            <person name="Ueno A."/>
            <person name="Tamazawa S."/>
            <person name="Tamamura S."/>
            <person name="Murakami T."/>
            <person name="Kiyama T."/>
            <person name="Inomata H."/>
            <person name="Amano Y."/>
            <person name="Miyakawa K."/>
            <person name="Tamaki H."/>
            <person name="Naganuma T."/>
            <person name="Kaneko K."/>
        </authorList>
    </citation>
    <scope>NUCLEOTIDE SEQUENCE [LARGE SCALE GENOMIC DNA]</scope>
    <source>
        <strain evidence="2 3">JS1</strain>
    </source>
</reference>